<dbReference type="AlphaFoldDB" id="A0A0L8IEE1"/>
<protein>
    <submittedName>
        <fullName evidence="1">Uncharacterized protein</fullName>
    </submittedName>
</protein>
<gene>
    <name evidence="1" type="ORF">OCBIM_22011803mg</name>
</gene>
<accession>A0A0L8IEE1</accession>
<sequence>MYLVADDDDDVDEEEDNYDDNKEMTTMTWVTIAAFYPKSSSTINVFILRFVYLL</sequence>
<proteinExistence type="predicted"/>
<evidence type="ECO:0000313" key="1">
    <source>
        <dbReference type="EMBL" id="KOF99779.1"/>
    </source>
</evidence>
<reference evidence="1" key="1">
    <citation type="submission" date="2015-07" db="EMBL/GenBank/DDBJ databases">
        <title>MeaNS - Measles Nucleotide Surveillance Program.</title>
        <authorList>
            <person name="Tran T."/>
            <person name="Druce J."/>
        </authorList>
    </citation>
    <scope>NUCLEOTIDE SEQUENCE</scope>
    <source>
        <strain evidence="1">UCB-OBI-ISO-001</strain>
        <tissue evidence="1">Gonad</tissue>
    </source>
</reference>
<organism evidence="1">
    <name type="scientific">Octopus bimaculoides</name>
    <name type="common">California two-spotted octopus</name>
    <dbReference type="NCBI Taxonomy" id="37653"/>
    <lineage>
        <taxon>Eukaryota</taxon>
        <taxon>Metazoa</taxon>
        <taxon>Spiralia</taxon>
        <taxon>Lophotrochozoa</taxon>
        <taxon>Mollusca</taxon>
        <taxon>Cephalopoda</taxon>
        <taxon>Coleoidea</taxon>
        <taxon>Octopodiformes</taxon>
        <taxon>Octopoda</taxon>
        <taxon>Incirrata</taxon>
        <taxon>Octopodidae</taxon>
        <taxon>Octopus</taxon>
    </lineage>
</organism>
<name>A0A0L8IEE1_OCTBM</name>
<dbReference type="EMBL" id="KQ415893">
    <property type="protein sequence ID" value="KOF99779.1"/>
    <property type="molecule type" value="Genomic_DNA"/>
</dbReference>